<dbReference type="CDD" id="cd00090">
    <property type="entry name" value="HTH_ARSR"/>
    <property type="match status" value="1"/>
</dbReference>
<dbReference type="AlphaFoldDB" id="A0A1D8IRB7"/>
<dbReference type="GO" id="GO:0006950">
    <property type="term" value="P:response to stress"/>
    <property type="evidence" value="ECO:0007669"/>
    <property type="project" value="TreeGrafter"/>
</dbReference>
<dbReference type="InterPro" id="IPR000835">
    <property type="entry name" value="HTH_MarR-typ"/>
</dbReference>
<dbReference type="Pfam" id="PF12802">
    <property type="entry name" value="MarR_2"/>
    <property type="match status" value="1"/>
</dbReference>
<gene>
    <name evidence="3" type="ORF">BI364_14145</name>
</gene>
<protein>
    <recommendedName>
        <fullName evidence="2">HTH marR-type domain-containing protein</fullName>
    </recommendedName>
</protein>
<dbReference type="InterPro" id="IPR036388">
    <property type="entry name" value="WH-like_DNA-bd_sf"/>
</dbReference>
<dbReference type="GO" id="GO:0003700">
    <property type="term" value="F:DNA-binding transcription factor activity"/>
    <property type="evidence" value="ECO:0007669"/>
    <property type="project" value="InterPro"/>
</dbReference>
<dbReference type="Gene3D" id="1.10.10.10">
    <property type="entry name" value="Winged helix-like DNA-binding domain superfamily/Winged helix DNA-binding domain"/>
    <property type="match status" value="1"/>
</dbReference>
<dbReference type="InterPro" id="IPR036390">
    <property type="entry name" value="WH_DNA-bd_sf"/>
</dbReference>
<dbReference type="Proteomes" id="UP000095401">
    <property type="component" value="Chromosome"/>
</dbReference>
<dbReference type="PANTHER" id="PTHR33164:SF89">
    <property type="entry name" value="MARR FAMILY REGULATORY PROTEIN"/>
    <property type="match status" value="1"/>
</dbReference>
<evidence type="ECO:0000259" key="2">
    <source>
        <dbReference type="PROSITE" id="PS50995"/>
    </source>
</evidence>
<dbReference type="SUPFAM" id="SSF46785">
    <property type="entry name" value="Winged helix' DNA-binding domain"/>
    <property type="match status" value="1"/>
</dbReference>
<feature type="domain" description="HTH marR-type" evidence="2">
    <location>
        <begin position="9"/>
        <end position="141"/>
    </location>
</feature>
<dbReference type="PANTHER" id="PTHR33164">
    <property type="entry name" value="TRANSCRIPTIONAL REGULATOR, MARR FAMILY"/>
    <property type="match status" value="1"/>
</dbReference>
<dbReference type="InterPro" id="IPR039422">
    <property type="entry name" value="MarR/SlyA-like"/>
</dbReference>
<dbReference type="InterPro" id="IPR011991">
    <property type="entry name" value="ArsR-like_HTH"/>
</dbReference>
<evidence type="ECO:0000256" key="1">
    <source>
        <dbReference type="SAM" id="MobiDB-lite"/>
    </source>
</evidence>
<keyword evidence="4" id="KW-1185">Reference proteome</keyword>
<feature type="region of interest" description="Disordered" evidence="1">
    <location>
        <begin position="156"/>
        <end position="181"/>
    </location>
</feature>
<evidence type="ECO:0000313" key="4">
    <source>
        <dbReference type="Proteomes" id="UP000095401"/>
    </source>
</evidence>
<name>A0A1D8IRB7_9GAMM</name>
<reference evidence="4" key="1">
    <citation type="submission" date="2016-09" db="EMBL/GenBank/DDBJ databases">
        <title>Acidihalobacter prosperus F5.</title>
        <authorList>
            <person name="Khaleque H.N."/>
            <person name="Ramsay J.P."/>
            <person name="Kaksonen A.H."/>
            <person name="Boxall N.J."/>
            <person name="Watkin E.L.J."/>
        </authorList>
    </citation>
    <scope>NUCLEOTIDE SEQUENCE [LARGE SCALE GENOMIC DNA]</scope>
    <source>
        <strain evidence="4">F5</strain>
    </source>
</reference>
<accession>A0A1D8IRB7</accession>
<dbReference type="RefSeq" id="WP_070079298.1">
    <property type="nucleotide sequence ID" value="NZ_CP017415.1"/>
</dbReference>
<dbReference type="SMART" id="SM00347">
    <property type="entry name" value="HTH_MARR"/>
    <property type="match status" value="1"/>
</dbReference>
<proteinExistence type="predicted"/>
<dbReference type="KEGG" id="aprs:BI364_14145"/>
<evidence type="ECO:0000313" key="3">
    <source>
        <dbReference type="EMBL" id="AOU98945.1"/>
    </source>
</evidence>
<sequence length="181" mass="19906">MNELNQGISDEIMVALRRIMRAVDIHSRRLAHTHGLTGPQAMVLKALIAAGELTVGDLARQVTLGQATTTEIVQRLERHGLVAKHRSTTDKRRVYVSPTEEAIEIFRHAPPLLQERFAARLDTLADWERTLLLSSLQRIASLMDADDIDAAPLLTSGPITDTGLASPRRQSTETDSNGVNV</sequence>
<organism evidence="3 4">
    <name type="scientific">Acidihalobacter yilgarnensis</name>
    <dbReference type="NCBI Taxonomy" id="2819280"/>
    <lineage>
        <taxon>Bacteria</taxon>
        <taxon>Pseudomonadati</taxon>
        <taxon>Pseudomonadota</taxon>
        <taxon>Gammaproteobacteria</taxon>
        <taxon>Chromatiales</taxon>
        <taxon>Ectothiorhodospiraceae</taxon>
        <taxon>Acidihalobacter</taxon>
    </lineage>
</organism>
<dbReference type="EMBL" id="CP017415">
    <property type="protein sequence ID" value="AOU98945.1"/>
    <property type="molecule type" value="Genomic_DNA"/>
</dbReference>
<dbReference type="PROSITE" id="PS50995">
    <property type="entry name" value="HTH_MARR_2"/>
    <property type="match status" value="1"/>
</dbReference>